<sequence>MLRLAEKLKTQSSLGDTNGGLKCFINDLLDNDVPSLKEYKADCQFINNDRSKLRSDTDEVYAQLCK</sequence>
<evidence type="ECO:0000313" key="1">
    <source>
        <dbReference type="EMBL" id="GAA5813584.1"/>
    </source>
</evidence>
<gene>
    <name evidence="1" type="ORF">MFLAVUS_007067</name>
</gene>
<accession>A0ABP9Z3A1</accession>
<keyword evidence="2" id="KW-1185">Reference proteome</keyword>
<proteinExistence type="predicted"/>
<name>A0ABP9Z3A1_9FUNG</name>
<reference evidence="1 2" key="1">
    <citation type="submission" date="2024-04" db="EMBL/GenBank/DDBJ databases">
        <title>genome sequences of Mucor flavus KT1a and Helicostylum pulchrum KT1b strains isolated from the surface of a dry-aged beef.</title>
        <authorList>
            <person name="Toyotome T."/>
            <person name="Hosono M."/>
            <person name="Torimaru M."/>
            <person name="Fukuda K."/>
            <person name="Mikami N."/>
        </authorList>
    </citation>
    <scope>NUCLEOTIDE SEQUENCE [LARGE SCALE GENOMIC DNA]</scope>
    <source>
        <strain evidence="1 2">KT1a</strain>
    </source>
</reference>
<protein>
    <submittedName>
        <fullName evidence="1">Uncharacterized protein</fullName>
    </submittedName>
</protein>
<organism evidence="1 2">
    <name type="scientific">Mucor flavus</name>
    <dbReference type="NCBI Taxonomy" id="439312"/>
    <lineage>
        <taxon>Eukaryota</taxon>
        <taxon>Fungi</taxon>
        <taxon>Fungi incertae sedis</taxon>
        <taxon>Mucoromycota</taxon>
        <taxon>Mucoromycotina</taxon>
        <taxon>Mucoromycetes</taxon>
        <taxon>Mucorales</taxon>
        <taxon>Mucorineae</taxon>
        <taxon>Mucoraceae</taxon>
        <taxon>Mucor</taxon>
    </lineage>
</organism>
<comment type="caution">
    <text evidence="1">The sequence shown here is derived from an EMBL/GenBank/DDBJ whole genome shotgun (WGS) entry which is preliminary data.</text>
</comment>
<evidence type="ECO:0000313" key="2">
    <source>
        <dbReference type="Proteomes" id="UP001473302"/>
    </source>
</evidence>
<dbReference type="EMBL" id="BAABUK010000017">
    <property type="protein sequence ID" value="GAA5813584.1"/>
    <property type="molecule type" value="Genomic_DNA"/>
</dbReference>
<dbReference type="Proteomes" id="UP001473302">
    <property type="component" value="Unassembled WGS sequence"/>
</dbReference>